<name>A0ABZ2SN95_9ENTE</name>
<feature type="chain" id="PRO_5046882362" evidence="2">
    <location>
        <begin position="29"/>
        <end position="292"/>
    </location>
</feature>
<feature type="signal peptide" evidence="2">
    <location>
        <begin position="1"/>
        <end position="28"/>
    </location>
</feature>
<evidence type="ECO:0000256" key="2">
    <source>
        <dbReference type="SAM" id="SignalP"/>
    </source>
</evidence>
<evidence type="ECO:0000313" key="4">
    <source>
        <dbReference type="Proteomes" id="UP000664701"/>
    </source>
</evidence>
<dbReference type="Proteomes" id="UP000664701">
    <property type="component" value="Chromosome"/>
</dbReference>
<reference evidence="3 4" key="1">
    <citation type="submission" date="2024-03" db="EMBL/GenBank/DDBJ databases">
        <title>The Genome Sequence of Enterococcus sp. DIV2402.</title>
        <authorList>
            <consortium name="The Broad Institute Genomics Platform"/>
            <consortium name="The Broad Institute Microbial Omics Core"/>
            <consortium name="The Broad Institute Genomic Center for Infectious Diseases"/>
            <person name="Earl A."/>
            <person name="Manson A."/>
            <person name="Gilmore M."/>
            <person name="Schwartman J."/>
            <person name="Shea T."/>
            <person name="Abouelleil A."/>
            <person name="Cao P."/>
            <person name="Chapman S."/>
            <person name="Cusick C."/>
            <person name="Young S."/>
            <person name="Neafsey D."/>
            <person name="Nusbaum C."/>
            <person name="Birren B."/>
        </authorList>
    </citation>
    <scope>NUCLEOTIDE SEQUENCE [LARGE SCALE GENOMIC DNA]</scope>
    <source>
        <strain evidence="3 4">DIV2402</strain>
    </source>
</reference>
<dbReference type="EMBL" id="CP147251">
    <property type="protein sequence ID" value="WYJ76616.1"/>
    <property type="molecule type" value="Genomic_DNA"/>
</dbReference>
<feature type="compositionally biased region" description="Basic and acidic residues" evidence="1">
    <location>
        <begin position="248"/>
        <end position="265"/>
    </location>
</feature>
<sequence length="292" mass="32774">MKKIIIVFMSLILPLSVVMHSGASMVYADNIVNSENTVEELFSEEDDTDQLPEVLDEDLNEESLTDFIVEYLNNENNPDVEFTDTGVYIDGIYYTPEEFEELLDGMVEPTELEVKLTDDQPSVGTFSVGTAFFIPAIGQATVWLYPVPGVGQVAVVAVASVGAVYGTYILSKNIVKAGHWAYTSIRNYVNSKPRPKTKSTTSYNYQKSVTYVDYIVYKYGIPKRLLDANGNVRVRDFNQKVTGRNRPTWKEPKSGWIKEKDDTNHAGKKWKIKDKQGNRKASVDGNGKIISK</sequence>
<feature type="region of interest" description="Disordered" evidence="1">
    <location>
        <begin position="243"/>
        <end position="292"/>
    </location>
</feature>
<evidence type="ECO:0000313" key="3">
    <source>
        <dbReference type="EMBL" id="WYJ76616.1"/>
    </source>
</evidence>
<keyword evidence="4" id="KW-1185">Reference proteome</keyword>
<proteinExistence type="predicted"/>
<protein>
    <submittedName>
        <fullName evidence="3">Uncharacterized protein</fullName>
    </submittedName>
</protein>
<accession>A0ABZ2SN95</accession>
<keyword evidence="2" id="KW-0732">Signal</keyword>
<gene>
    <name evidence="3" type="ORF">DOK78_001249</name>
</gene>
<organism evidence="3 4">
    <name type="scientific">Candidatus Enterococcus lowellii</name>
    <dbReference type="NCBI Taxonomy" id="2230877"/>
    <lineage>
        <taxon>Bacteria</taxon>
        <taxon>Bacillati</taxon>
        <taxon>Bacillota</taxon>
        <taxon>Bacilli</taxon>
        <taxon>Lactobacillales</taxon>
        <taxon>Enterococcaceae</taxon>
        <taxon>Enterococcus</taxon>
    </lineage>
</organism>
<evidence type="ECO:0000256" key="1">
    <source>
        <dbReference type="SAM" id="MobiDB-lite"/>
    </source>
</evidence>
<dbReference type="RefSeq" id="WP_207941233.1">
    <property type="nucleotide sequence ID" value="NZ_CP147251.1"/>
</dbReference>